<sequence>MSGHRGVRYVDVYGRACPDRKFLRPVLCNKINSRLFSPFFYPSRFAGFVMLAVYNFMSASINRSGCSGRR</sequence>
<dbReference type="EMBL" id="CP002038">
    <property type="protein sequence ID" value="ADM99078.1"/>
    <property type="molecule type" value="Genomic_DNA"/>
</dbReference>
<keyword evidence="1" id="KW-1133">Transmembrane helix</keyword>
<reference evidence="2 3" key="1">
    <citation type="journal article" date="2011" name="J. Bacteriol.">
        <title>Genome sequence of the plant-pathogenic bacterium Dickeya dadantii 3937.</title>
        <authorList>
            <person name="Glasner J.D."/>
            <person name="Yang C.H."/>
            <person name="Reverchon S."/>
            <person name="Hugouvieux-Cotte-Pattat N."/>
            <person name="Condemine G."/>
            <person name="Bohin J.P."/>
            <person name="Van Gijsegem F."/>
            <person name="Yang S."/>
            <person name="Franza T."/>
            <person name="Expert D."/>
            <person name="Plunkett G. III"/>
            <person name="San Francisco M.J."/>
            <person name="Charkowski A.O."/>
            <person name="Py B."/>
            <person name="Bell K."/>
            <person name="Rauscher L."/>
            <person name="Rodriguez-Palenzuela P."/>
            <person name="Toussaint A."/>
            <person name="Holeva M.C."/>
            <person name="He S.Y."/>
            <person name="Douet V."/>
            <person name="Boccara M."/>
            <person name="Blanco C."/>
            <person name="Toth I."/>
            <person name="Anderson B.D."/>
            <person name="Biehl B.S."/>
            <person name="Mau B."/>
            <person name="Flynn S.M."/>
            <person name="Barras F."/>
            <person name="Lindeberg M."/>
            <person name="Birch P.R."/>
            <person name="Tsuyumu S."/>
            <person name="Shi X."/>
            <person name="Hibbing M."/>
            <person name="Yap M.N."/>
            <person name="Carpentier M."/>
            <person name="Dassa E."/>
            <person name="Umehara M."/>
            <person name="Kim J.F."/>
            <person name="Rusch M."/>
            <person name="Soni P."/>
            <person name="Mayhew G.F."/>
            <person name="Fouts D.E."/>
            <person name="Gill S.R."/>
            <person name="Blattner F.R."/>
            <person name="Keen N.T."/>
            <person name="Perna N.T."/>
        </authorList>
    </citation>
    <scope>NUCLEOTIDE SEQUENCE [LARGE SCALE GENOMIC DNA]</scope>
    <source>
        <strain evidence="2 3">3937</strain>
    </source>
</reference>
<evidence type="ECO:0000313" key="3">
    <source>
        <dbReference type="Proteomes" id="UP000006859"/>
    </source>
</evidence>
<dbReference type="HOGENOM" id="CLU_2751303_0_0_6"/>
<evidence type="ECO:0000256" key="1">
    <source>
        <dbReference type="SAM" id="Phobius"/>
    </source>
</evidence>
<evidence type="ECO:0000313" key="2">
    <source>
        <dbReference type="EMBL" id="ADM99078.1"/>
    </source>
</evidence>
<organism evidence="2 3">
    <name type="scientific">Dickeya dadantii (strain 3937)</name>
    <name type="common">Erwinia chrysanthemi (strain 3937)</name>
    <dbReference type="NCBI Taxonomy" id="198628"/>
    <lineage>
        <taxon>Bacteria</taxon>
        <taxon>Pseudomonadati</taxon>
        <taxon>Pseudomonadota</taxon>
        <taxon>Gammaproteobacteria</taxon>
        <taxon>Enterobacterales</taxon>
        <taxon>Pectobacteriaceae</taxon>
        <taxon>Dickeya</taxon>
    </lineage>
</organism>
<protein>
    <submittedName>
        <fullName evidence="2">Uncharacterized protein</fullName>
    </submittedName>
</protein>
<keyword evidence="1" id="KW-0812">Transmembrane</keyword>
<keyword evidence="3" id="KW-1185">Reference proteome</keyword>
<accession>E0SIL9</accession>
<feature type="transmembrane region" description="Helical" evidence="1">
    <location>
        <begin position="39"/>
        <end position="61"/>
    </location>
</feature>
<dbReference type="KEGG" id="ddd:Dda3937_04633"/>
<keyword evidence="1" id="KW-0472">Membrane</keyword>
<dbReference type="Proteomes" id="UP000006859">
    <property type="component" value="Chromosome"/>
</dbReference>
<proteinExistence type="predicted"/>
<dbReference type="STRING" id="198628.Dda3937_04633"/>
<gene>
    <name evidence="2" type="ordered locus">Dda3937_04633</name>
</gene>
<dbReference type="AlphaFoldDB" id="E0SIL9"/>
<name>E0SIL9_DICD3</name>